<evidence type="ECO:0000313" key="12">
    <source>
        <dbReference type="Proteomes" id="UP000708208"/>
    </source>
</evidence>
<evidence type="ECO:0000256" key="5">
    <source>
        <dbReference type="ARBA" id="ARBA00023054"/>
    </source>
</evidence>
<dbReference type="EMBL" id="CAJVCH010202471">
    <property type="protein sequence ID" value="CAG7730907.1"/>
    <property type="molecule type" value="Genomic_DNA"/>
</dbReference>
<gene>
    <name evidence="11" type="ORF">AFUS01_LOCUS19522</name>
</gene>
<evidence type="ECO:0000256" key="9">
    <source>
        <dbReference type="SAM" id="MobiDB-lite"/>
    </source>
</evidence>
<keyword evidence="3" id="KW-0677">Repeat</keyword>
<dbReference type="SMART" id="SM00397">
    <property type="entry name" value="t_SNARE"/>
    <property type="match status" value="1"/>
</dbReference>
<dbReference type="GO" id="GO:0031201">
    <property type="term" value="C:SNARE complex"/>
    <property type="evidence" value="ECO:0007669"/>
    <property type="project" value="TreeGrafter"/>
</dbReference>
<keyword evidence="4" id="KW-0770">Synapse</keyword>
<evidence type="ECO:0000256" key="3">
    <source>
        <dbReference type="ARBA" id="ARBA00022737"/>
    </source>
</evidence>
<sequence>QLENVEKGLTKINEDMKEAEKMLSGLEKSIFWYVFCECCGTCELPCNKQSQNKEDDKIWKGNDDGKVVSSQPQRKDGPQLMAYGGYIGKITNDAREEEMENNMEQINNMVGNIRNMALDMGGEIETQNRQLDRINRKAESNEIRLKGANERAGKLLK</sequence>
<protein>
    <recommendedName>
        <fullName evidence="7">Synaptosomal-associated protein</fullName>
    </recommendedName>
</protein>
<name>A0A8J2P940_9HEXA</name>
<dbReference type="GO" id="GO:0019905">
    <property type="term" value="F:syntaxin binding"/>
    <property type="evidence" value="ECO:0007669"/>
    <property type="project" value="TreeGrafter"/>
</dbReference>
<feature type="compositionally biased region" description="Basic and acidic residues" evidence="9">
    <location>
        <begin position="53"/>
        <end position="66"/>
    </location>
</feature>
<dbReference type="GO" id="GO:0005886">
    <property type="term" value="C:plasma membrane"/>
    <property type="evidence" value="ECO:0007669"/>
    <property type="project" value="TreeGrafter"/>
</dbReference>
<evidence type="ECO:0000256" key="1">
    <source>
        <dbReference type="ARBA" id="ARBA00009480"/>
    </source>
</evidence>
<dbReference type="GO" id="GO:0043005">
    <property type="term" value="C:neuron projection"/>
    <property type="evidence" value="ECO:0007669"/>
    <property type="project" value="UniProtKB-KW"/>
</dbReference>
<evidence type="ECO:0000256" key="4">
    <source>
        <dbReference type="ARBA" id="ARBA00023018"/>
    </source>
</evidence>
<reference evidence="11" key="1">
    <citation type="submission" date="2021-06" db="EMBL/GenBank/DDBJ databases">
        <authorList>
            <person name="Hodson N. C."/>
            <person name="Mongue J. A."/>
            <person name="Jaron S. K."/>
        </authorList>
    </citation>
    <scope>NUCLEOTIDE SEQUENCE</scope>
</reference>
<feature type="region of interest" description="Disordered" evidence="9">
    <location>
        <begin position="53"/>
        <end position="78"/>
    </location>
</feature>
<comment type="caution">
    <text evidence="11">The sequence shown here is derived from an EMBL/GenBank/DDBJ whole genome shotgun (WGS) entry which is preliminary data.</text>
</comment>
<feature type="domain" description="T-SNARE coiled-coil homology" evidence="10">
    <location>
        <begin position="93"/>
        <end position="155"/>
    </location>
</feature>
<dbReference type="AlphaFoldDB" id="A0A8J2P940"/>
<keyword evidence="2" id="KW-0771">Synaptosome</keyword>
<organism evidence="11 12">
    <name type="scientific">Allacma fusca</name>
    <dbReference type="NCBI Taxonomy" id="39272"/>
    <lineage>
        <taxon>Eukaryota</taxon>
        <taxon>Metazoa</taxon>
        <taxon>Ecdysozoa</taxon>
        <taxon>Arthropoda</taxon>
        <taxon>Hexapoda</taxon>
        <taxon>Collembola</taxon>
        <taxon>Symphypleona</taxon>
        <taxon>Sminthuridae</taxon>
        <taxon>Allacma</taxon>
    </lineage>
</organism>
<proteinExistence type="inferred from homology"/>
<evidence type="ECO:0000256" key="8">
    <source>
        <dbReference type="SAM" id="Coils"/>
    </source>
</evidence>
<evidence type="ECO:0000259" key="10">
    <source>
        <dbReference type="PROSITE" id="PS50192"/>
    </source>
</evidence>
<comment type="similarity">
    <text evidence="1 7">Belongs to the SNAP-25 family.</text>
</comment>
<dbReference type="InterPro" id="IPR000928">
    <property type="entry name" value="SNAP-25_dom"/>
</dbReference>
<feature type="non-terminal residue" evidence="11">
    <location>
        <position position="1"/>
    </location>
</feature>
<evidence type="ECO:0000256" key="6">
    <source>
        <dbReference type="ARBA" id="ARBA00034102"/>
    </source>
</evidence>
<dbReference type="GO" id="GO:0005484">
    <property type="term" value="F:SNAP receptor activity"/>
    <property type="evidence" value="ECO:0007669"/>
    <property type="project" value="TreeGrafter"/>
</dbReference>
<dbReference type="PROSITE" id="PS50192">
    <property type="entry name" value="T_SNARE"/>
    <property type="match status" value="1"/>
</dbReference>
<dbReference type="FunFam" id="1.20.5.110:FF:000018">
    <property type="entry name" value="Synaptosomal-associated protein"/>
    <property type="match status" value="1"/>
</dbReference>
<dbReference type="GO" id="GO:0098793">
    <property type="term" value="C:presynapse"/>
    <property type="evidence" value="ECO:0007669"/>
    <property type="project" value="GOC"/>
</dbReference>
<dbReference type="PANTHER" id="PTHR19305">
    <property type="entry name" value="SYNAPTOSOMAL ASSOCIATED PROTEIN"/>
    <property type="match status" value="1"/>
</dbReference>
<evidence type="ECO:0000256" key="7">
    <source>
        <dbReference type="RuleBase" id="RU003496"/>
    </source>
</evidence>
<dbReference type="PANTHER" id="PTHR19305:SF14">
    <property type="entry name" value="SYNAPTOSOMAL-ASSOCIATED PROTEIN-RELATED"/>
    <property type="match status" value="1"/>
</dbReference>
<feature type="coiled-coil region" evidence="8">
    <location>
        <begin position="96"/>
        <end position="151"/>
    </location>
</feature>
<dbReference type="Proteomes" id="UP000708208">
    <property type="component" value="Unassembled WGS sequence"/>
</dbReference>
<dbReference type="InterPro" id="IPR000727">
    <property type="entry name" value="T_SNARE_dom"/>
</dbReference>
<evidence type="ECO:0000313" key="11">
    <source>
        <dbReference type="EMBL" id="CAG7730907.1"/>
    </source>
</evidence>
<feature type="coiled-coil region" evidence="8">
    <location>
        <begin position="2"/>
        <end position="29"/>
    </location>
</feature>
<dbReference type="OrthoDB" id="19261at2759"/>
<evidence type="ECO:0000256" key="2">
    <source>
        <dbReference type="ARBA" id="ARBA00022599"/>
    </source>
</evidence>
<keyword evidence="12" id="KW-1185">Reference proteome</keyword>
<dbReference type="Pfam" id="PF00835">
    <property type="entry name" value="SNAP-25"/>
    <property type="match status" value="1"/>
</dbReference>
<dbReference type="GO" id="GO:0031629">
    <property type="term" value="P:synaptic vesicle fusion to presynaptic active zone membrane"/>
    <property type="evidence" value="ECO:0007669"/>
    <property type="project" value="TreeGrafter"/>
</dbReference>
<dbReference type="GO" id="GO:0016082">
    <property type="term" value="P:synaptic vesicle priming"/>
    <property type="evidence" value="ECO:0007669"/>
    <property type="project" value="TreeGrafter"/>
</dbReference>
<accession>A0A8J2P940</accession>
<comment type="subcellular location">
    <subcellularLocation>
        <location evidence="6">Synapse</location>
        <location evidence="6">Synaptosome</location>
    </subcellularLocation>
</comment>
<keyword evidence="5 8" id="KW-0175">Coiled coil</keyword>